<sequence>MTAWRSSHSTYPKYAMPNKWLEEISLCERRRFSRDLHDGIGQSLFSLKFRLDRMISEGGDKELETLGREVSQLMAEVRGLA</sequence>
<keyword evidence="2" id="KW-0418">Kinase</keyword>
<dbReference type="Proteomes" id="UP001596113">
    <property type="component" value="Unassembled WGS sequence"/>
</dbReference>
<proteinExistence type="predicted"/>
<evidence type="ECO:0000259" key="1">
    <source>
        <dbReference type="Pfam" id="PF07730"/>
    </source>
</evidence>
<dbReference type="EMBL" id="JBHSMI010000052">
    <property type="protein sequence ID" value="MFC5406362.1"/>
    <property type="molecule type" value="Genomic_DNA"/>
</dbReference>
<dbReference type="InterPro" id="IPR011712">
    <property type="entry name" value="Sig_transdc_His_kin_sub3_dim/P"/>
</dbReference>
<keyword evidence="2" id="KW-0808">Transferase</keyword>
<evidence type="ECO:0000313" key="2">
    <source>
        <dbReference type="EMBL" id="MFC5406362.1"/>
    </source>
</evidence>
<dbReference type="Pfam" id="PF07730">
    <property type="entry name" value="HisKA_3"/>
    <property type="match status" value="1"/>
</dbReference>
<gene>
    <name evidence="2" type="ORF">ACFPOF_26825</name>
</gene>
<dbReference type="Gene3D" id="1.20.5.1930">
    <property type="match status" value="1"/>
</dbReference>
<accession>A0ABW0I2P2</accession>
<protein>
    <submittedName>
        <fullName evidence="2">Histidine kinase</fullName>
    </submittedName>
</protein>
<name>A0ABW0I2P2_9BACL</name>
<comment type="caution">
    <text evidence="2">The sequence shown here is derived from an EMBL/GenBank/DDBJ whole genome shotgun (WGS) entry which is preliminary data.</text>
</comment>
<reference evidence="3" key="1">
    <citation type="journal article" date="2019" name="Int. J. Syst. Evol. Microbiol.">
        <title>The Global Catalogue of Microorganisms (GCM) 10K type strain sequencing project: providing services to taxonomists for standard genome sequencing and annotation.</title>
        <authorList>
            <consortium name="The Broad Institute Genomics Platform"/>
            <consortium name="The Broad Institute Genome Sequencing Center for Infectious Disease"/>
            <person name="Wu L."/>
            <person name="Ma J."/>
        </authorList>
    </citation>
    <scope>NUCLEOTIDE SEQUENCE [LARGE SCALE GENOMIC DNA]</scope>
    <source>
        <strain evidence="3">CGMCC 1.18575</strain>
    </source>
</reference>
<dbReference type="RefSeq" id="WP_378138440.1">
    <property type="nucleotide sequence ID" value="NZ_JBHSMI010000052.1"/>
</dbReference>
<keyword evidence="3" id="KW-1185">Reference proteome</keyword>
<evidence type="ECO:0000313" key="3">
    <source>
        <dbReference type="Proteomes" id="UP001596113"/>
    </source>
</evidence>
<organism evidence="2 3">
    <name type="scientific">Cohnella soli</name>
    <dbReference type="NCBI Taxonomy" id="425005"/>
    <lineage>
        <taxon>Bacteria</taxon>
        <taxon>Bacillati</taxon>
        <taxon>Bacillota</taxon>
        <taxon>Bacilli</taxon>
        <taxon>Bacillales</taxon>
        <taxon>Paenibacillaceae</taxon>
        <taxon>Cohnella</taxon>
    </lineage>
</organism>
<dbReference type="GO" id="GO:0016301">
    <property type="term" value="F:kinase activity"/>
    <property type="evidence" value="ECO:0007669"/>
    <property type="project" value="UniProtKB-KW"/>
</dbReference>
<feature type="domain" description="Signal transduction histidine kinase subgroup 3 dimerisation and phosphoacceptor" evidence="1">
    <location>
        <begin position="28"/>
        <end position="80"/>
    </location>
</feature>